<comment type="caution">
    <text evidence="1">The sequence shown here is derived from an EMBL/GenBank/DDBJ whole genome shotgun (WGS) entry which is preliminary data.</text>
</comment>
<keyword evidence="2" id="KW-1185">Reference proteome</keyword>
<reference evidence="1" key="1">
    <citation type="submission" date="2024-09" db="EMBL/GenBank/DDBJ databases">
        <title>Draft Genome Sequences of Neofusicoccum parvum.</title>
        <authorList>
            <person name="Ashida A."/>
            <person name="Camagna M."/>
            <person name="Tanaka A."/>
            <person name="Takemoto D."/>
        </authorList>
    </citation>
    <scope>NUCLEOTIDE SEQUENCE</scope>
    <source>
        <strain evidence="1">PPO83</strain>
    </source>
</reference>
<dbReference type="EMBL" id="BSXG01000006">
    <property type="protein sequence ID" value="GME23324.1"/>
    <property type="molecule type" value="Genomic_DNA"/>
</dbReference>
<gene>
    <name evidence="1" type="primary">g5812</name>
    <name evidence="1" type="ORF">NpPPO83_00005812</name>
</gene>
<accession>A0ACB5RS64</accession>
<evidence type="ECO:0000313" key="2">
    <source>
        <dbReference type="Proteomes" id="UP001165186"/>
    </source>
</evidence>
<dbReference type="Proteomes" id="UP001165186">
    <property type="component" value="Unassembled WGS sequence"/>
</dbReference>
<evidence type="ECO:0000313" key="1">
    <source>
        <dbReference type="EMBL" id="GME23324.1"/>
    </source>
</evidence>
<organism evidence="1 2">
    <name type="scientific">Neofusicoccum parvum</name>
    <dbReference type="NCBI Taxonomy" id="310453"/>
    <lineage>
        <taxon>Eukaryota</taxon>
        <taxon>Fungi</taxon>
        <taxon>Dikarya</taxon>
        <taxon>Ascomycota</taxon>
        <taxon>Pezizomycotina</taxon>
        <taxon>Dothideomycetes</taxon>
        <taxon>Dothideomycetes incertae sedis</taxon>
        <taxon>Botryosphaeriales</taxon>
        <taxon>Botryosphaeriaceae</taxon>
        <taxon>Neofusicoccum</taxon>
    </lineage>
</organism>
<proteinExistence type="predicted"/>
<protein>
    <submittedName>
        <fullName evidence="1">C6 zinc finger domain-containing protein</fullName>
    </submittedName>
</protein>
<name>A0ACB5RS64_9PEZI</name>
<sequence length="696" mass="75193">MAAHLASFDFASMSELAPPIPAGGPLSAGAAAAAAGAMDAQQLSSSSSGGKQPIPLACVACRSKHLKCSGGEPCSRCAADGTECSYVKSRRVRARLFLLPPLSLPPLHPARLPGCREGGTKARGSGLLVSSWAALPHESRSVTEQATTAGFSASPPEQQHSPAFPALEVLTGGDQASSPSQLNCFAFQAPEDMAVAAQNQVAVAPKTTSGQQVGCNNLSMVTSAFFTFFAAAHPFLLPRQYLLDLLRNKRLPHLELAIQYIGSCYLPQASTQMLDEALNHALFQQNQPRDGSMVQALLLYSIGLKSNDKSSTADEMLSQAIDIALAIGMNDREFSIRNGSGNRVLEESWRRTWWELYVVDGFFAGVSQRTNFRLRDVLTDVPLPCEEVEYESGYIPVPRTFEEYDDAAFADDDVEFSSFAYRIDAVRNLGKVLAVTSIDVLDIRAIEGADAYLVNWALHLPNSKRETISRDGQLDHMLFQAHMIANASTILLHKPRSNLDEYRSADEIRTCVRQCSPLISTQTRETHTAKCMDASQRLSQLVRLPCPLTRLTPFFTCAVVMSSVVYLSAWSFVAPQSDGSAAQDSTPLAGSCGPATDAALKELIRLNMGALKNLAGQWPLARTAAGQVRGVAGELFRAKKEVRRLWNEVAAEDILRMIEDAASESGSGSGSFPAGGMIGNGRVKCYFSLLDFRISQ</sequence>